<accession>A0A1I1S2Y5</accession>
<sequence>MKIYKHLDEHIETYLSSILLVFFSILCIVQVVMRYIFNESLTWSEELSRYAFVWFVYTSASYAVKYQRHVKFNFLVNLLKKLSPIYSQFLKLIALLLWIGFLIFLDVYSINLVIDQYHTKQVSPANQIPMFIVYLGVPLGAFLMTFRVVQHIVYEVKELKAYFLKESH</sequence>
<feature type="transmembrane region" description="Helical" evidence="9">
    <location>
        <begin position="128"/>
        <end position="149"/>
    </location>
</feature>
<feature type="transmembrane region" description="Helical" evidence="9">
    <location>
        <begin position="85"/>
        <end position="108"/>
    </location>
</feature>
<dbReference type="AlphaFoldDB" id="A0A1I1S2Y5"/>
<keyword evidence="3" id="KW-1003">Cell membrane</keyword>
<evidence type="ECO:0000256" key="3">
    <source>
        <dbReference type="ARBA" id="ARBA00022475"/>
    </source>
</evidence>
<keyword evidence="4" id="KW-0997">Cell inner membrane</keyword>
<evidence type="ECO:0000313" key="12">
    <source>
        <dbReference type="Proteomes" id="UP000199474"/>
    </source>
</evidence>
<evidence type="ECO:0000256" key="4">
    <source>
        <dbReference type="ARBA" id="ARBA00022519"/>
    </source>
</evidence>
<dbReference type="InterPro" id="IPR007387">
    <property type="entry name" value="TRAP_DctQ"/>
</dbReference>
<evidence type="ECO:0000313" key="11">
    <source>
        <dbReference type="EMBL" id="SFD40964.1"/>
    </source>
</evidence>
<evidence type="ECO:0000256" key="5">
    <source>
        <dbReference type="ARBA" id="ARBA00022692"/>
    </source>
</evidence>
<feature type="transmembrane region" description="Helical" evidence="9">
    <location>
        <begin position="12"/>
        <end position="35"/>
    </location>
</feature>
<feature type="domain" description="Tripartite ATP-independent periplasmic transporters DctQ component" evidence="10">
    <location>
        <begin position="25"/>
        <end position="156"/>
    </location>
</feature>
<evidence type="ECO:0000256" key="7">
    <source>
        <dbReference type="ARBA" id="ARBA00023136"/>
    </source>
</evidence>
<dbReference type="PANTHER" id="PTHR35011">
    <property type="entry name" value="2,3-DIKETO-L-GULONATE TRAP TRANSPORTER SMALL PERMEASE PROTEIN YIAM"/>
    <property type="match status" value="1"/>
</dbReference>
<keyword evidence="6 9" id="KW-1133">Transmembrane helix</keyword>
<dbReference type="GO" id="GO:0022857">
    <property type="term" value="F:transmembrane transporter activity"/>
    <property type="evidence" value="ECO:0007669"/>
    <property type="project" value="TreeGrafter"/>
</dbReference>
<evidence type="ECO:0000259" key="10">
    <source>
        <dbReference type="Pfam" id="PF04290"/>
    </source>
</evidence>
<gene>
    <name evidence="11" type="ORF">SAMN05216238_101211</name>
</gene>
<dbReference type="STRING" id="640948.SAMN05216238_101211"/>
<keyword evidence="5 9" id="KW-0812">Transmembrane</keyword>
<keyword evidence="2" id="KW-0813">Transport</keyword>
<evidence type="ECO:0000256" key="9">
    <source>
        <dbReference type="SAM" id="Phobius"/>
    </source>
</evidence>
<proteinExistence type="inferred from homology"/>
<evidence type="ECO:0000256" key="8">
    <source>
        <dbReference type="ARBA" id="ARBA00038436"/>
    </source>
</evidence>
<protein>
    <submittedName>
        <fullName evidence="11">TRAP-type C4-dicarboxylate transport system, small permease component</fullName>
    </submittedName>
</protein>
<organism evidence="11 12">
    <name type="scientific">Lentibacillus persicus</name>
    <dbReference type="NCBI Taxonomy" id="640948"/>
    <lineage>
        <taxon>Bacteria</taxon>
        <taxon>Bacillati</taxon>
        <taxon>Bacillota</taxon>
        <taxon>Bacilli</taxon>
        <taxon>Bacillales</taxon>
        <taxon>Bacillaceae</taxon>
        <taxon>Lentibacillus</taxon>
    </lineage>
</organism>
<dbReference type="InterPro" id="IPR055348">
    <property type="entry name" value="DctQ"/>
</dbReference>
<comment type="subcellular location">
    <subcellularLocation>
        <location evidence="1">Cell inner membrane</location>
        <topology evidence="1">Multi-pass membrane protein</topology>
    </subcellularLocation>
</comment>
<dbReference type="GO" id="GO:0015740">
    <property type="term" value="P:C4-dicarboxylate transport"/>
    <property type="evidence" value="ECO:0007669"/>
    <property type="project" value="TreeGrafter"/>
</dbReference>
<reference evidence="12" key="1">
    <citation type="submission" date="2016-10" db="EMBL/GenBank/DDBJ databases">
        <authorList>
            <person name="Varghese N."/>
            <person name="Submissions S."/>
        </authorList>
    </citation>
    <scope>NUCLEOTIDE SEQUENCE [LARGE SCALE GENOMIC DNA]</scope>
    <source>
        <strain evidence="12">DSM 22530</strain>
    </source>
</reference>
<keyword evidence="12" id="KW-1185">Reference proteome</keyword>
<name>A0A1I1S2Y5_9BACI</name>
<keyword evidence="7 9" id="KW-0472">Membrane</keyword>
<comment type="similarity">
    <text evidence="8">Belongs to the TRAP transporter small permease family.</text>
</comment>
<dbReference type="GO" id="GO:0005886">
    <property type="term" value="C:plasma membrane"/>
    <property type="evidence" value="ECO:0007669"/>
    <property type="project" value="UniProtKB-SubCell"/>
</dbReference>
<dbReference type="OrthoDB" id="9815614at2"/>
<dbReference type="Proteomes" id="UP000199474">
    <property type="component" value="Unassembled WGS sequence"/>
</dbReference>
<evidence type="ECO:0000256" key="1">
    <source>
        <dbReference type="ARBA" id="ARBA00004429"/>
    </source>
</evidence>
<dbReference type="Pfam" id="PF04290">
    <property type="entry name" value="DctQ"/>
    <property type="match status" value="1"/>
</dbReference>
<feature type="transmembrane region" description="Helical" evidence="9">
    <location>
        <begin position="47"/>
        <end position="64"/>
    </location>
</feature>
<evidence type="ECO:0000256" key="2">
    <source>
        <dbReference type="ARBA" id="ARBA00022448"/>
    </source>
</evidence>
<dbReference type="RefSeq" id="WP_090080125.1">
    <property type="nucleotide sequence ID" value="NZ_FOMR01000001.1"/>
</dbReference>
<evidence type="ECO:0000256" key="6">
    <source>
        <dbReference type="ARBA" id="ARBA00022989"/>
    </source>
</evidence>
<dbReference type="EMBL" id="FOMR01000001">
    <property type="protein sequence ID" value="SFD40964.1"/>
    <property type="molecule type" value="Genomic_DNA"/>
</dbReference>
<dbReference type="PANTHER" id="PTHR35011:SF2">
    <property type="entry name" value="2,3-DIKETO-L-GULONATE TRAP TRANSPORTER SMALL PERMEASE PROTEIN YIAM"/>
    <property type="match status" value="1"/>
</dbReference>